<organism evidence="1 2">
    <name type="scientific">Avena sativa</name>
    <name type="common">Oat</name>
    <dbReference type="NCBI Taxonomy" id="4498"/>
    <lineage>
        <taxon>Eukaryota</taxon>
        <taxon>Viridiplantae</taxon>
        <taxon>Streptophyta</taxon>
        <taxon>Embryophyta</taxon>
        <taxon>Tracheophyta</taxon>
        <taxon>Spermatophyta</taxon>
        <taxon>Magnoliopsida</taxon>
        <taxon>Liliopsida</taxon>
        <taxon>Poales</taxon>
        <taxon>Poaceae</taxon>
        <taxon>BOP clade</taxon>
        <taxon>Pooideae</taxon>
        <taxon>Poodae</taxon>
        <taxon>Poeae</taxon>
        <taxon>Poeae Chloroplast Group 1 (Aveneae type)</taxon>
        <taxon>Aveninae</taxon>
        <taxon>Avena</taxon>
    </lineage>
</organism>
<keyword evidence="2" id="KW-1185">Reference proteome</keyword>
<dbReference type="EnsemblPlants" id="AVESA.00010b.r2.2AG0260480.1">
    <property type="protein sequence ID" value="AVESA.00010b.r2.2AG0260480.1.CDS.1"/>
    <property type="gene ID" value="AVESA.00010b.r2.2AG0260480"/>
</dbReference>
<accession>A0ACD5UK65</accession>
<reference evidence="1" key="1">
    <citation type="submission" date="2021-05" db="EMBL/GenBank/DDBJ databases">
        <authorList>
            <person name="Scholz U."/>
            <person name="Mascher M."/>
            <person name="Fiebig A."/>
        </authorList>
    </citation>
    <scope>NUCLEOTIDE SEQUENCE [LARGE SCALE GENOMIC DNA]</scope>
</reference>
<sequence>MGDPSCCCCELRCAGYPLLARRDPPLQRLVCSQGPPLARISACRYHRGLCLGHMSASLSKTSSDNKHQLVAFWAPFLLLHLGGQDTITAYALEDNELWLRHLLNMSLQVAGTGYVLHKYIIADRASIVSAAMLVSAAGFVKYGERIWALKCASKGSNGPNRPVLIPKYEPRDCFTRNKKFRTYAFMMMTAHNLRYVLVKPLIIDRNEASIVWSDDIIRLLTDHVEELLDFEAEDESARKKRHIEEVYRAIEVQLALTYDMLYTKAEVIHTWYGYLIRGISFVSCFGALVAFARSKRDGYCTPDIVITFVLLGGACALEVASAFKVIGSTWTYAILRGNRWNWLASAVLFARYHLIFVKDGRWSNSVGQYDFTSFCASGKTKLIKGRMAGWIGLEDWWNKSHYTKHAKISPALKEFVWGLLRGEESHMVRIEDVATRNGYWARKFRGFEQSEKLDWSLNLEFQHSVFIWHIATASFLRNPVIKSKLVEKGMAEAVNILSDYMMYLLVQHPDMLPMNVAARSLFQQTYACYPQDLNWYTKEDVDVGSLNAYTWPVLESMTLKNPYDDTNRVNLSKKYKNGAKPSFQEIQNKQDYYGLVRKICHDLTNSGWDAYPGEAVLVRANSLVRTLLDMELGLTHKLVIIGRVWTEMLCYAATNAYGDFHARQLSNGGEFVTHILLLTKYCSAMTPIVEACDRTTYDQPVEAAAHIKLNVHNDREEEITEFL</sequence>
<reference evidence="1" key="2">
    <citation type="submission" date="2025-09" db="UniProtKB">
        <authorList>
            <consortium name="EnsemblPlants"/>
        </authorList>
    </citation>
    <scope>IDENTIFICATION</scope>
</reference>
<proteinExistence type="predicted"/>
<name>A0ACD5UK65_AVESA</name>
<evidence type="ECO:0000313" key="1">
    <source>
        <dbReference type="EnsemblPlants" id="AVESA.00010b.r2.2AG0260480.1.CDS.1"/>
    </source>
</evidence>
<protein>
    <submittedName>
        <fullName evidence="1">Uncharacterized protein</fullName>
    </submittedName>
</protein>
<dbReference type="Proteomes" id="UP001732700">
    <property type="component" value="Chromosome 2A"/>
</dbReference>
<evidence type="ECO:0000313" key="2">
    <source>
        <dbReference type="Proteomes" id="UP001732700"/>
    </source>
</evidence>